<evidence type="ECO:0000313" key="2">
    <source>
        <dbReference type="EMBL" id="KKN81784.1"/>
    </source>
</evidence>
<feature type="region of interest" description="Disordered" evidence="1">
    <location>
        <begin position="516"/>
        <end position="557"/>
    </location>
</feature>
<reference evidence="2" key="1">
    <citation type="journal article" date="2015" name="Nature">
        <title>Complex archaea that bridge the gap between prokaryotes and eukaryotes.</title>
        <authorList>
            <person name="Spang A."/>
            <person name="Saw J.H."/>
            <person name="Jorgensen S.L."/>
            <person name="Zaremba-Niedzwiedzka K."/>
            <person name="Martijn J."/>
            <person name="Lind A.E."/>
            <person name="van Eijk R."/>
            <person name="Schleper C."/>
            <person name="Guy L."/>
            <person name="Ettema T.J."/>
        </authorList>
    </citation>
    <scope>NUCLEOTIDE SEQUENCE</scope>
</reference>
<name>A0A0F9TR36_9ZZZZ</name>
<protein>
    <recommendedName>
        <fullName evidence="3">Portal protein</fullName>
    </recommendedName>
</protein>
<evidence type="ECO:0000256" key="1">
    <source>
        <dbReference type="SAM" id="MobiDB-lite"/>
    </source>
</evidence>
<sequence length="557" mass="63033">MTDLSKPSGVLERCRALRSKWSVREKKFVDWYEQLTLHNNLAQEGMESVISNDPRTGYNLAKHLLIGSNIAHRIPSENLEAKEQAAVGELERFMTERWVEQEINYRHMGRQSWLGQLVGLMLAFGHYNVFAMVEKDRIWAEVWHPAQCYPNYDDGMLVEHARIYRMSAAAANFTAKAMGNVDARFNGTTTLYNYWGFDADNVPVNSVVLGSDFIKKPTKEEHLHRLPIFSSPIGGLPDMGSIGSVSEYQKHWGEPLLATNEDIQNNYNKMLTYLQQLIRDTANPRWFEQSSGATPILTPETVFKRGGIFYGGPNDAITPLATPPIPVEIQQMMFNYQNMQQRGMFPYAVYGNIQQQISSLAMANIASASLQVLMPYMDGIRGVLSDVDNFWDDILKETGWTPHDFKRPTDLPDKYRFDVQAQIEIPGHLVHRATVAKMLSPEFEVDNTTTAERLFPEIKDPAKMFARTRRDKAMSHPLAIQADQVIAYKEQAKELREAGQIDHAEVYEALAARMMSELSGAPPQQPQAPTRREAGSIKSPDNAELTERPPQQGGEPV</sequence>
<gene>
    <name evidence="2" type="ORF">LCGC14_0316960</name>
</gene>
<organism evidence="2">
    <name type="scientific">marine sediment metagenome</name>
    <dbReference type="NCBI Taxonomy" id="412755"/>
    <lineage>
        <taxon>unclassified sequences</taxon>
        <taxon>metagenomes</taxon>
        <taxon>ecological metagenomes</taxon>
    </lineage>
</organism>
<dbReference type="AlphaFoldDB" id="A0A0F9TR36"/>
<proteinExistence type="predicted"/>
<accession>A0A0F9TR36</accession>
<comment type="caution">
    <text evidence="2">The sequence shown here is derived from an EMBL/GenBank/DDBJ whole genome shotgun (WGS) entry which is preliminary data.</text>
</comment>
<dbReference type="EMBL" id="LAZR01000211">
    <property type="protein sequence ID" value="KKN81784.1"/>
    <property type="molecule type" value="Genomic_DNA"/>
</dbReference>
<evidence type="ECO:0008006" key="3">
    <source>
        <dbReference type="Google" id="ProtNLM"/>
    </source>
</evidence>